<dbReference type="InterPro" id="IPR002075">
    <property type="entry name" value="NTF2_dom"/>
</dbReference>
<dbReference type="SUPFAM" id="SSF54427">
    <property type="entry name" value="NTF2-like"/>
    <property type="match status" value="1"/>
</dbReference>
<dbReference type="STRING" id="5217.A0A4V1M548"/>
<keyword evidence="4" id="KW-1185">Reference proteome</keyword>
<evidence type="ECO:0000256" key="1">
    <source>
        <dbReference type="SAM" id="MobiDB-lite"/>
    </source>
</evidence>
<comment type="caution">
    <text evidence="3">The sequence shown here is derived from an EMBL/GenBank/DDBJ whole genome shotgun (WGS) entry which is preliminary data.</text>
</comment>
<dbReference type="InterPro" id="IPR045875">
    <property type="entry name" value="NTF2"/>
</dbReference>
<dbReference type="Proteomes" id="UP000289152">
    <property type="component" value="Unassembled WGS sequence"/>
</dbReference>
<dbReference type="Pfam" id="PF02136">
    <property type="entry name" value="NTF2"/>
    <property type="match status" value="1"/>
</dbReference>
<sequence>MATTTFAQAGPSEPSTPWPAPAIEASTHGAIAFCQVYYETYDEPLRRVSEIPLLYHPGAKLIWNGNLVPTTSTELTAWLEAFPYSRHDLQTLDCHPAESPTPTSPPDLIVNVTGSVFSGPASFPLHGTSGANQPNPDKARKFHQMFMLRAVAGEGGLQPMYKIQTNNFRYIG</sequence>
<proteinExistence type="predicted"/>
<evidence type="ECO:0000313" key="4">
    <source>
        <dbReference type="Proteomes" id="UP000289152"/>
    </source>
</evidence>
<dbReference type="InterPro" id="IPR018222">
    <property type="entry name" value="Nuclear_transport_factor_2_euk"/>
</dbReference>
<accession>A0A4V1M548</accession>
<dbReference type="AlphaFoldDB" id="A0A4V1M548"/>
<protein>
    <recommendedName>
        <fullName evidence="2">NTF2 domain-containing protein</fullName>
    </recommendedName>
</protein>
<reference evidence="3 4" key="1">
    <citation type="submission" date="2016-06" db="EMBL/GenBank/DDBJ databases">
        <title>Evolution of pathogenesis and genome organization in the Tremellales.</title>
        <authorList>
            <person name="Cuomo C."/>
            <person name="Litvintseva A."/>
            <person name="Heitman J."/>
            <person name="Chen Y."/>
            <person name="Sun S."/>
            <person name="Springer D."/>
            <person name="Dromer F."/>
            <person name="Young S."/>
            <person name="Zeng Q."/>
            <person name="Chapman S."/>
            <person name="Gujja S."/>
            <person name="Saif S."/>
            <person name="Birren B."/>
        </authorList>
    </citation>
    <scope>NUCLEOTIDE SEQUENCE [LARGE SCALE GENOMIC DNA]</scope>
    <source>
        <strain evidence="3 4">ATCC 28783</strain>
    </source>
</reference>
<gene>
    <name evidence="3" type="ORF">M231_00171</name>
</gene>
<dbReference type="EMBL" id="SDIL01000001">
    <property type="protein sequence ID" value="RXK42617.1"/>
    <property type="molecule type" value="Genomic_DNA"/>
</dbReference>
<dbReference type="Gene3D" id="3.10.450.50">
    <property type="match status" value="1"/>
</dbReference>
<dbReference type="OMA" id="VSHHTPE"/>
<dbReference type="PROSITE" id="PS50177">
    <property type="entry name" value="NTF2_DOMAIN"/>
    <property type="match status" value="1"/>
</dbReference>
<dbReference type="InterPro" id="IPR032710">
    <property type="entry name" value="NTF2-like_dom_sf"/>
</dbReference>
<dbReference type="InParanoid" id="A0A4V1M548"/>
<dbReference type="GO" id="GO:0006913">
    <property type="term" value="P:nucleocytoplasmic transport"/>
    <property type="evidence" value="ECO:0007669"/>
    <property type="project" value="InterPro"/>
</dbReference>
<evidence type="ECO:0000259" key="2">
    <source>
        <dbReference type="PROSITE" id="PS50177"/>
    </source>
</evidence>
<feature type="domain" description="NTF2" evidence="2">
    <location>
        <begin position="29"/>
        <end position="170"/>
    </location>
</feature>
<dbReference type="OrthoDB" id="25408at2759"/>
<name>A0A4V1M548_TREME</name>
<dbReference type="PANTHER" id="PTHR12612">
    <property type="entry name" value="NUCLEAR TRANSPORT FACTOR 2"/>
    <property type="match status" value="1"/>
</dbReference>
<feature type="region of interest" description="Disordered" evidence="1">
    <location>
        <begin position="1"/>
        <end position="21"/>
    </location>
</feature>
<dbReference type="VEuPathDB" id="FungiDB:TREMEDRAFT_67132"/>
<organism evidence="3 4">
    <name type="scientific">Tremella mesenterica</name>
    <name type="common">Jelly fungus</name>
    <dbReference type="NCBI Taxonomy" id="5217"/>
    <lineage>
        <taxon>Eukaryota</taxon>
        <taxon>Fungi</taxon>
        <taxon>Dikarya</taxon>
        <taxon>Basidiomycota</taxon>
        <taxon>Agaricomycotina</taxon>
        <taxon>Tremellomycetes</taxon>
        <taxon>Tremellales</taxon>
        <taxon>Tremellaceae</taxon>
        <taxon>Tremella</taxon>
    </lineage>
</organism>
<evidence type="ECO:0000313" key="3">
    <source>
        <dbReference type="EMBL" id="RXK42617.1"/>
    </source>
</evidence>